<dbReference type="Proteomes" id="UP000193309">
    <property type="component" value="Unassembled WGS sequence"/>
</dbReference>
<evidence type="ECO:0000313" key="2">
    <source>
        <dbReference type="Proteomes" id="UP000193309"/>
    </source>
</evidence>
<gene>
    <name evidence="1" type="ORF">SAMN06295981_0182</name>
</gene>
<proteinExistence type="predicted"/>
<dbReference type="EMBL" id="FXAR01000001">
    <property type="protein sequence ID" value="SMG06634.1"/>
    <property type="molecule type" value="Genomic_DNA"/>
</dbReference>
<sequence>MGSVGEVHLVEEFPRFSGQLEGPLVNARQVRAGCAEITAMDSSGYRWEGWLLRHETRLLCVHSFDGTIDRLTRDLEAAGNCGDRFPTSYQCLHLSRLFVRNLRLRSSDTTLRPGVGDTFTGALDKQVALPFGKTGHHVDDHFVGWSGRVQRRLQDTYIDASVCEVTDGSDRLHEVSAKAVEAGHDQSVIRTHIVQRSIEAGTLPLRATDRVSVEVVRITASVDQSLSLDLKRLTLASGAHACVSDKHLGHVHGFRIDAGLIHSQVLGQVVVQDEISEKQIQLSPDHKA</sequence>
<accession>A0A1X7HXA5</accession>
<name>A0A1X7HXA5_9CORY</name>
<protein>
    <submittedName>
        <fullName evidence="1">Uncharacterized protein</fullName>
    </submittedName>
</protein>
<organism evidence="1 2">
    <name type="scientific">Corynebacterium pollutisoli</name>
    <dbReference type="NCBI Taxonomy" id="1610489"/>
    <lineage>
        <taxon>Bacteria</taxon>
        <taxon>Bacillati</taxon>
        <taxon>Actinomycetota</taxon>
        <taxon>Actinomycetes</taxon>
        <taxon>Mycobacteriales</taxon>
        <taxon>Corynebacteriaceae</taxon>
        <taxon>Corynebacterium</taxon>
    </lineage>
</organism>
<evidence type="ECO:0000313" key="1">
    <source>
        <dbReference type="EMBL" id="SMG06634.1"/>
    </source>
</evidence>
<keyword evidence="2" id="KW-1185">Reference proteome</keyword>
<reference evidence="2" key="1">
    <citation type="submission" date="2017-04" db="EMBL/GenBank/DDBJ databases">
        <authorList>
            <person name="Varghese N."/>
            <person name="Submissions S."/>
        </authorList>
    </citation>
    <scope>NUCLEOTIDE SEQUENCE [LARGE SCALE GENOMIC DNA]</scope>
    <source>
        <strain evidence="2">VDS</strain>
    </source>
</reference>
<dbReference type="AlphaFoldDB" id="A0A1X7HXA5"/>